<gene>
    <name evidence="2" type="ORF">OE059_06355</name>
</gene>
<feature type="transmembrane region" description="Helical" evidence="1">
    <location>
        <begin position="28"/>
        <end position="49"/>
    </location>
</feature>
<organism evidence="2 3">
    <name type="scientific">Exiguobacterium profundum</name>
    <dbReference type="NCBI Taxonomy" id="307643"/>
    <lineage>
        <taxon>Bacteria</taxon>
        <taxon>Bacillati</taxon>
        <taxon>Bacillota</taxon>
        <taxon>Bacilli</taxon>
        <taxon>Bacillales</taxon>
        <taxon>Bacillales Family XII. Incertae Sedis</taxon>
        <taxon>Exiguobacterium</taxon>
    </lineage>
</organism>
<keyword evidence="3" id="KW-1185">Reference proteome</keyword>
<sequence>MFALIMIGSLGLATLALPILETSLSDSLAYFTLGGLEVLIGLIAMCLMRNPSTNALSFMKFMPYLVLLIHFPTSLLLLWISSVRHDGVSAFSLNYIFIYWMFLLVFVVVSRLTYRVHQRRFEGA</sequence>
<proteinExistence type="predicted"/>
<name>A0ABY8B5R6_9BACL</name>
<evidence type="ECO:0000313" key="3">
    <source>
        <dbReference type="Proteomes" id="UP001219957"/>
    </source>
</evidence>
<protein>
    <submittedName>
        <fullName evidence="2">Uncharacterized protein</fullName>
    </submittedName>
</protein>
<feature type="transmembrane region" description="Helical" evidence="1">
    <location>
        <begin position="93"/>
        <end position="114"/>
    </location>
</feature>
<dbReference type="Proteomes" id="UP001219957">
    <property type="component" value="Chromosome"/>
</dbReference>
<feature type="transmembrane region" description="Helical" evidence="1">
    <location>
        <begin position="61"/>
        <end position="81"/>
    </location>
</feature>
<evidence type="ECO:0000256" key="1">
    <source>
        <dbReference type="SAM" id="Phobius"/>
    </source>
</evidence>
<dbReference type="EMBL" id="CP109617">
    <property type="protein sequence ID" value="WED56473.1"/>
    <property type="molecule type" value="Genomic_DNA"/>
</dbReference>
<accession>A0ABY8B5R6</accession>
<keyword evidence="1" id="KW-0472">Membrane</keyword>
<reference evidence="2 3" key="1">
    <citation type="submission" date="2022-10" db="EMBL/GenBank/DDBJ databases">
        <title>Complete genome sequence of Exiguobacterium profundum TSS-3 isolated from an extremely saline-alkaline spring located in Ixtapa, Chiapas-Mexico.</title>
        <authorList>
            <person name="Rincon-Rosales R."/>
            <person name="Rogel M.A."/>
            <person name="Rincon-Molina C.I."/>
            <person name="Guerrero G."/>
            <person name="Manzano-Gomez L.A."/>
            <person name="Lopez-Lopez A."/>
            <person name="Rincon Molina F.A."/>
            <person name="Martinez-Romero E."/>
        </authorList>
    </citation>
    <scope>NUCLEOTIDE SEQUENCE [LARGE SCALE GENOMIC DNA]</scope>
    <source>
        <strain evidence="2 3">TSS-3</strain>
    </source>
</reference>
<evidence type="ECO:0000313" key="2">
    <source>
        <dbReference type="EMBL" id="WED56473.1"/>
    </source>
</evidence>
<keyword evidence="1" id="KW-0812">Transmembrane</keyword>
<dbReference type="RefSeq" id="WP_143180241.1">
    <property type="nucleotide sequence ID" value="NZ_CP109617.1"/>
</dbReference>
<keyword evidence="1" id="KW-1133">Transmembrane helix</keyword>